<accession>A0A7R8WL04</accession>
<dbReference type="OrthoDB" id="285219at2759"/>
<dbReference type="InterPro" id="IPR044034">
    <property type="entry name" value="NAC-like_UBA"/>
</dbReference>
<proteinExistence type="predicted"/>
<dbReference type="PANTHER" id="PTHR31184">
    <property type="entry name" value="HUNTINGTIN-INTERACTING PROTEIN K FAMILY MEMBER"/>
    <property type="match status" value="1"/>
</dbReference>
<dbReference type="CDD" id="cd14361">
    <property type="entry name" value="UBA_HYPK"/>
    <property type="match status" value="1"/>
</dbReference>
<feature type="region of interest" description="Disordered" evidence="1">
    <location>
        <begin position="1"/>
        <end position="38"/>
    </location>
</feature>
<evidence type="ECO:0000313" key="2">
    <source>
        <dbReference type="EMBL" id="CAD7233730.1"/>
    </source>
</evidence>
<dbReference type="GO" id="GO:0043066">
    <property type="term" value="P:negative regulation of apoptotic process"/>
    <property type="evidence" value="ECO:0007669"/>
    <property type="project" value="TreeGrafter"/>
</dbReference>
<organism evidence="2">
    <name type="scientific">Cyprideis torosa</name>
    <dbReference type="NCBI Taxonomy" id="163714"/>
    <lineage>
        <taxon>Eukaryota</taxon>
        <taxon>Metazoa</taxon>
        <taxon>Ecdysozoa</taxon>
        <taxon>Arthropoda</taxon>
        <taxon>Crustacea</taxon>
        <taxon>Oligostraca</taxon>
        <taxon>Ostracoda</taxon>
        <taxon>Podocopa</taxon>
        <taxon>Podocopida</taxon>
        <taxon>Cytherocopina</taxon>
        <taxon>Cytheroidea</taxon>
        <taxon>Cytherideidae</taxon>
        <taxon>Cyprideis</taxon>
    </lineage>
</organism>
<evidence type="ECO:0000256" key="1">
    <source>
        <dbReference type="SAM" id="MobiDB-lite"/>
    </source>
</evidence>
<protein>
    <submittedName>
        <fullName evidence="2">Uncharacterized protein</fullName>
    </submittedName>
</protein>
<gene>
    <name evidence="2" type="ORF">CTOB1V02_LOCUS11549</name>
</gene>
<dbReference type="GO" id="GO:0050821">
    <property type="term" value="P:protein stabilization"/>
    <property type="evidence" value="ECO:0007669"/>
    <property type="project" value="TreeGrafter"/>
</dbReference>
<feature type="compositionally biased region" description="Basic and acidic residues" evidence="1">
    <location>
        <begin position="20"/>
        <end position="38"/>
    </location>
</feature>
<dbReference type="EMBL" id="OB666845">
    <property type="protein sequence ID" value="CAD7233730.1"/>
    <property type="molecule type" value="Genomic_DNA"/>
</dbReference>
<dbReference type="Gene3D" id="1.10.8.10">
    <property type="entry name" value="DNA helicase RuvA subunit, C-terminal domain"/>
    <property type="match status" value="1"/>
</dbReference>
<dbReference type="AlphaFoldDB" id="A0A7R8WL04"/>
<sequence>MADDVGNHVTSACEDDENDEKYQGGKEKPKKHDSGAADLEKVTDYEEEKEISSQDINSAMSLIGQKRQQENLQRMARERELAKVAIRKEDVQLIMDEYEIPRTKAERTLRENHGDLHAALTALLN</sequence>
<dbReference type="InterPro" id="IPR052617">
    <property type="entry name" value="Huntingtin-int_K"/>
</dbReference>
<dbReference type="PANTHER" id="PTHR31184:SF2">
    <property type="entry name" value="HUNTINGTIN-INTERACTING PROTEIN K"/>
    <property type="match status" value="1"/>
</dbReference>
<dbReference type="InterPro" id="IPR038922">
    <property type="entry name" value="HYPK_UBA"/>
</dbReference>
<name>A0A7R8WL04_9CRUS</name>
<dbReference type="Pfam" id="PF19026">
    <property type="entry name" value="UBA_HYPK"/>
    <property type="match status" value="1"/>
</dbReference>
<reference evidence="2" key="1">
    <citation type="submission" date="2020-11" db="EMBL/GenBank/DDBJ databases">
        <authorList>
            <person name="Tran Van P."/>
        </authorList>
    </citation>
    <scope>NUCLEOTIDE SEQUENCE</scope>
</reference>